<evidence type="ECO:0000256" key="5">
    <source>
        <dbReference type="ARBA" id="ARBA00022771"/>
    </source>
</evidence>
<name>A0A2G8JKH5_STIJA</name>
<dbReference type="InterPro" id="IPR013087">
    <property type="entry name" value="Znf_C2H2_type"/>
</dbReference>
<keyword evidence="4" id="KW-0677">Repeat</keyword>
<dbReference type="PANTHER" id="PTHR46541:SF1">
    <property type="entry name" value="ZINC FINGER PROTEIN AEBP2"/>
    <property type="match status" value="1"/>
</dbReference>
<evidence type="ECO:0000256" key="3">
    <source>
        <dbReference type="ARBA" id="ARBA00022723"/>
    </source>
</evidence>
<evidence type="ECO:0000256" key="13">
    <source>
        <dbReference type="SAM" id="MobiDB-lite"/>
    </source>
</evidence>
<keyword evidence="7" id="KW-0156">Chromatin regulator</keyword>
<dbReference type="GO" id="GO:0006357">
    <property type="term" value="P:regulation of transcription by RNA polymerase II"/>
    <property type="evidence" value="ECO:0007669"/>
    <property type="project" value="TreeGrafter"/>
</dbReference>
<dbReference type="PANTHER" id="PTHR46541">
    <property type="entry name" value="ZINC FINGER PROTEIN AEBP2"/>
    <property type="match status" value="1"/>
</dbReference>
<dbReference type="STRING" id="307972.A0A2G8JKH5"/>
<evidence type="ECO:0000256" key="10">
    <source>
        <dbReference type="ARBA" id="ARBA00023242"/>
    </source>
</evidence>
<keyword evidence="9" id="KW-0804">Transcription</keyword>
<evidence type="ECO:0000259" key="14">
    <source>
        <dbReference type="PROSITE" id="PS50157"/>
    </source>
</evidence>
<evidence type="ECO:0000256" key="11">
    <source>
        <dbReference type="ARBA" id="ARBA00037930"/>
    </source>
</evidence>
<reference evidence="15 16" key="1">
    <citation type="journal article" date="2017" name="PLoS Biol.">
        <title>The sea cucumber genome provides insights into morphological evolution and visceral regeneration.</title>
        <authorList>
            <person name="Zhang X."/>
            <person name="Sun L."/>
            <person name="Yuan J."/>
            <person name="Sun Y."/>
            <person name="Gao Y."/>
            <person name="Zhang L."/>
            <person name="Li S."/>
            <person name="Dai H."/>
            <person name="Hamel J.F."/>
            <person name="Liu C."/>
            <person name="Yu Y."/>
            <person name="Liu S."/>
            <person name="Lin W."/>
            <person name="Guo K."/>
            <person name="Jin S."/>
            <person name="Xu P."/>
            <person name="Storey K.B."/>
            <person name="Huan P."/>
            <person name="Zhang T."/>
            <person name="Zhou Y."/>
            <person name="Zhang J."/>
            <person name="Lin C."/>
            <person name="Li X."/>
            <person name="Xing L."/>
            <person name="Huo D."/>
            <person name="Sun M."/>
            <person name="Wang L."/>
            <person name="Mercier A."/>
            <person name="Li F."/>
            <person name="Yang H."/>
            <person name="Xiang J."/>
        </authorList>
    </citation>
    <scope>NUCLEOTIDE SEQUENCE [LARGE SCALE GENOMIC DNA]</scope>
    <source>
        <strain evidence="15">Shaxun</strain>
        <tissue evidence="15">Muscle</tissue>
    </source>
</reference>
<keyword evidence="3" id="KW-0479">Metal-binding</keyword>
<evidence type="ECO:0000313" key="16">
    <source>
        <dbReference type="Proteomes" id="UP000230750"/>
    </source>
</evidence>
<evidence type="ECO:0000256" key="6">
    <source>
        <dbReference type="ARBA" id="ARBA00022833"/>
    </source>
</evidence>
<dbReference type="Pfam" id="PF26014">
    <property type="entry name" value="SH3_AEBP2_C"/>
    <property type="match status" value="1"/>
</dbReference>
<dbReference type="GO" id="GO:0006325">
    <property type="term" value="P:chromatin organization"/>
    <property type="evidence" value="ECO:0007669"/>
    <property type="project" value="UniProtKB-KW"/>
</dbReference>
<dbReference type="PROSITE" id="PS00028">
    <property type="entry name" value="ZINC_FINGER_C2H2_1"/>
    <property type="match status" value="2"/>
</dbReference>
<organism evidence="15 16">
    <name type="scientific">Stichopus japonicus</name>
    <name type="common">Sea cucumber</name>
    <dbReference type="NCBI Taxonomy" id="307972"/>
    <lineage>
        <taxon>Eukaryota</taxon>
        <taxon>Metazoa</taxon>
        <taxon>Echinodermata</taxon>
        <taxon>Eleutherozoa</taxon>
        <taxon>Echinozoa</taxon>
        <taxon>Holothuroidea</taxon>
        <taxon>Aspidochirotacea</taxon>
        <taxon>Aspidochirotida</taxon>
        <taxon>Stichopodidae</taxon>
        <taxon>Apostichopus</taxon>
    </lineage>
</organism>
<comment type="similarity">
    <text evidence="11">Belongs to the AEBP2/jing C2H2-type zinc-finger family.</text>
</comment>
<feature type="compositionally biased region" description="Polar residues" evidence="13">
    <location>
        <begin position="168"/>
        <end position="182"/>
    </location>
</feature>
<evidence type="ECO:0000256" key="8">
    <source>
        <dbReference type="ARBA" id="ARBA00023015"/>
    </source>
</evidence>
<evidence type="ECO:0000313" key="15">
    <source>
        <dbReference type="EMBL" id="PIK36237.1"/>
    </source>
</evidence>
<keyword evidence="10" id="KW-0539">Nucleus</keyword>
<evidence type="ECO:0000256" key="9">
    <source>
        <dbReference type="ARBA" id="ARBA00023163"/>
    </source>
</evidence>
<dbReference type="InterPro" id="IPR036236">
    <property type="entry name" value="Znf_C2H2_sf"/>
</dbReference>
<keyword evidence="2" id="KW-0678">Repressor</keyword>
<sequence>MVESAGSSGLVVFESNYSGPHWLEWLCHLETSSENLLLGQPWIWVTGQQVHQPNPVHITPHRTTPTPTPVKKTEYICRWDGCGHEVDASADLADHVTCNHAQAQIKKNAKKFICLWDGCKVYNTPSLSQTWLLKHVLDHCGAKPFRCLFSGCNQSFRTQSGQERHVQSHFSASEQPSPQQRTSRSKDDSPGKITKKKRSRMKKRLSLHKPEDFFDTGMVDILHHKLVELNRSARIHTDGGGLDAVFHSKIVGRRKGIEGCKEVLLTWQPSGVLPNKWVKEEDVDEYKEQKVPLCSLPKDSASNVYPGLVGKTAHEKQRRK</sequence>
<proteinExistence type="inferred from homology"/>
<evidence type="ECO:0000256" key="4">
    <source>
        <dbReference type="ARBA" id="ARBA00022737"/>
    </source>
</evidence>
<dbReference type="GO" id="GO:0035098">
    <property type="term" value="C:ESC/E(Z) complex"/>
    <property type="evidence" value="ECO:0007669"/>
    <property type="project" value="TreeGrafter"/>
</dbReference>
<evidence type="ECO:0000256" key="2">
    <source>
        <dbReference type="ARBA" id="ARBA00022491"/>
    </source>
</evidence>
<dbReference type="GO" id="GO:0008270">
    <property type="term" value="F:zinc ion binding"/>
    <property type="evidence" value="ECO:0007669"/>
    <property type="project" value="UniProtKB-KW"/>
</dbReference>
<protein>
    <submittedName>
        <fullName evidence="15">Putative zinc finger protein</fullName>
    </submittedName>
</protein>
<feature type="domain" description="C2H2-type" evidence="14">
    <location>
        <begin position="145"/>
        <end position="174"/>
    </location>
</feature>
<feature type="region of interest" description="Disordered" evidence="13">
    <location>
        <begin position="163"/>
        <end position="203"/>
    </location>
</feature>
<comment type="caution">
    <text evidence="15">The sequence shown here is derived from an EMBL/GenBank/DDBJ whole genome shotgun (WGS) entry which is preliminary data.</text>
</comment>
<keyword evidence="6" id="KW-0862">Zinc</keyword>
<dbReference type="EMBL" id="MRZV01001711">
    <property type="protein sequence ID" value="PIK36237.1"/>
    <property type="molecule type" value="Genomic_DNA"/>
</dbReference>
<accession>A0A2G8JKH5</accession>
<dbReference type="InterPro" id="IPR059034">
    <property type="entry name" value="SH3_AEBP2_C"/>
</dbReference>
<dbReference type="AlphaFoldDB" id="A0A2G8JKH5"/>
<keyword evidence="8" id="KW-0805">Transcription regulation</keyword>
<feature type="compositionally biased region" description="Basic residues" evidence="13">
    <location>
        <begin position="193"/>
        <end position="203"/>
    </location>
</feature>
<dbReference type="OrthoDB" id="9984614at2759"/>
<keyword evidence="5 12" id="KW-0863">Zinc-finger</keyword>
<dbReference type="Proteomes" id="UP000230750">
    <property type="component" value="Unassembled WGS sequence"/>
</dbReference>
<evidence type="ECO:0000256" key="7">
    <source>
        <dbReference type="ARBA" id="ARBA00022853"/>
    </source>
</evidence>
<keyword evidence="16" id="KW-1185">Reference proteome</keyword>
<evidence type="ECO:0000256" key="12">
    <source>
        <dbReference type="PROSITE-ProRule" id="PRU00042"/>
    </source>
</evidence>
<gene>
    <name evidence="15" type="ORF">BSL78_26925</name>
</gene>
<dbReference type="SUPFAM" id="SSF57667">
    <property type="entry name" value="beta-beta-alpha zinc fingers"/>
    <property type="match status" value="1"/>
</dbReference>
<dbReference type="Gene3D" id="3.30.160.60">
    <property type="entry name" value="Classic Zinc Finger"/>
    <property type="match status" value="2"/>
</dbReference>
<dbReference type="PROSITE" id="PS50157">
    <property type="entry name" value="ZINC_FINGER_C2H2_2"/>
    <property type="match status" value="1"/>
</dbReference>
<dbReference type="InterPro" id="IPR052130">
    <property type="entry name" value="AEBP2/jing_C2H2-ZnF"/>
</dbReference>
<comment type="subcellular location">
    <subcellularLocation>
        <location evidence="1">Nucleus</location>
    </subcellularLocation>
</comment>
<dbReference type="SMART" id="SM00355">
    <property type="entry name" value="ZnF_C2H2"/>
    <property type="match status" value="3"/>
</dbReference>
<evidence type="ECO:0000256" key="1">
    <source>
        <dbReference type="ARBA" id="ARBA00004123"/>
    </source>
</evidence>